<evidence type="ECO:0000256" key="1">
    <source>
        <dbReference type="ARBA" id="ARBA00023172"/>
    </source>
</evidence>
<evidence type="ECO:0000313" key="4">
    <source>
        <dbReference type="Proteomes" id="UP001374579"/>
    </source>
</evidence>
<dbReference type="InterPro" id="IPR052787">
    <property type="entry name" value="MAVS"/>
</dbReference>
<dbReference type="SUPFAM" id="SSF56349">
    <property type="entry name" value="DNA breaking-rejoining enzymes"/>
    <property type="match status" value="1"/>
</dbReference>
<keyword evidence="1" id="KW-0233">DNA recombination</keyword>
<dbReference type="InterPro" id="IPR011010">
    <property type="entry name" value="DNA_brk_join_enz"/>
</dbReference>
<dbReference type="Proteomes" id="UP001374579">
    <property type="component" value="Unassembled WGS sequence"/>
</dbReference>
<feature type="compositionally biased region" description="Basic and acidic residues" evidence="2">
    <location>
        <begin position="99"/>
        <end position="112"/>
    </location>
</feature>
<dbReference type="PANTHER" id="PTHR21446">
    <property type="entry name" value="DUF3504 DOMAIN-CONTAINING PROTEIN"/>
    <property type="match status" value="1"/>
</dbReference>
<sequence length="509" mass="57734">MESEGNFELSLSSLSDSEWENDEDIKQFIAEEGRKQNEHATLHEADKGASAQVPVGHAETEHQNENEDYEGSIAVDAGFDEPPKNSTKKRKRQFLPTTEQERKEIADNVDSKGTKRATKFGVKLFKEWLEKEKLDPAFEELSPNDLNEYLRRFYPEMRSGTEKRYSKSTMAGVRASINRHLTNPPFLRNICIMKDSAFSTSNKMFCGVLKKAKEEGCDETKHYPNIAETDLTKLRSDQAFDLNDPTQLQEKVWFDLQLHFARRGMENTRSLKASSFAIKTDDMGKEYAYLKHAECTKNHPGKMSDTNYKTKKRMYANGTATCPLKSFRLLLEKRNKENDVLYQKPRTGRKFNPTQDVWYLKSVRGHNTLAVMMPRISQRLGLSERYTNHSVRATTVSVLADNGVEAREIMRITDHKNEGSLRSYNTDSTDSRKRAYSSFLQNANVEQSEAGCGISPPTPKHPQNKAGLTACASSSCVHVPPSSVSNFTNIGIPMMNITNSVVNVHYHST</sequence>
<evidence type="ECO:0008006" key="5">
    <source>
        <dbReference type="Google" id="ProtNLM"/>
    </source>
</evidence>
<feature type="compositionally biased region" description="Basic and acidic residues" evidence="2">
    <location>
        <begin position="24"/>
        <end position="47"/>
    </location>
</feature>
<evidence type="ECO:0000256" key="2">
    <source>
        <dbReference type="SAM" id="MobiDB-lite"/>
    </source>
</evidence>
<name>A0AAN9BBD8_9CAEN</name>
<dbReference type="PANTHER" id="PTHR21446:SF12">
    <property type="entry name" value="POTASSIUM CHANNEL TETRAMERIZATION DOMAIN CONTAINING 1"/>
    <property type="match status" value="1"/>
</dbReference>
<keyword evidence="4" id="KW-1185">Reference proteome</keyword>
<dbReference type="EMBL" id="JBAMIC010000010">
    <property type="protein sequence ID" value="KAK7101499.1"/>
    <property type="molecule type" value="Genomic_DNA"/>
</dbReference>
<evidence type="ECO:0000313" key="3">
    <source>
        <dbReference type="EMBL" id="KAK7101499.1"/>
    </source>
</evidence>
<organism evidence="3 4">
    <name type="scientific">Littorina saxatilis</name>
    <dbReference type="NCBI Taxonomy" id="31220"/>
    <lineage>
        <taxon>Eukaryota</taxon>
        <taxon>Metazoa</taxon>
        <taxon>Spiralia</taxon>
        <taxon>Lophotrochozoa</taxon>
        <taxon>Mollusca</taxon>
        <taxon>Gastropoda</taxon>
        <taxon>Caenogastropoda</taxon>
        <taxon>Littorinimorpha</taxon>
        <taxon>Littorinoidea</taxon>
        <taxon>Littorinidae</taxon>
        <taxon>Littorina</taxon>
    </lineage>
</organism>
<dbReference type="AlphaFoldDB" id="A0AAN9BBD8"/>
<feature type="region of interest" description="Disordered" evidence="2">
    <location>
        <begin position="1"/>
        <end position="112"/>
    </location>
</feature>
<accession>A0AAN9BBD8</accession>
<dbReference type="Gene3D" id="1.10.443.10">
    <property type="entry name" value="Intergrase catalytic core"/>
    <property type="match status" value="1"/>
</dbReference>
<reference evidence="3 4" key="1">
    <citation type="submission" date="2024-02" db="EMBL/GenBank/DDBJ databases">
        <title>Chromosome-scale genome assembly of the rough periwinkle Littorina saxatilis.</title>
        <authorList>
            <person name="De Jode A."/>
            <person name="Faria R."/>
            <person name="Formenti G."/>
            <person name="Sims Y."/>
            <person name="Smith T.P."/>
            <person name="Tracey A."/>
            <person name="Wood J.M.D."/>
            <person name="Zagrodzka Z.B."/>
            <person name="Johannesson K."/>
            <person name="Butlin R.K."/>
            <person name="Leder E.H."/>
        </authorList>
    </citation>
    <scope>NUCLEOTIDE SEQUENCE [LARGE SCALE GENOMIC DNA]</scope>
    <source>
        <strain evidence="3">Snail1</strain>
        <tissue evidence="3">Muscle</tissue>
    </source>
</reference>
<dbReference type="GO" id="GO:0003677">
    <property type="term" value="F:DNA binding"/>
    <property type="evidence" value="ECO:0007669"/>
    <property type="project" value="InterPro"/>
</dbReference>
<dbReference type="GO" id="GO:0006310">
    <property type="term" value="P:DNA recombination"/>
    <property type="evidence" value="ECO:0007669"/>
    <property type="project" value="UniProtKB-KW"/>
</dbReference>
<protein>
    <recommendedName>
        <fullName evidence="5">DUF3504 domain-containing protein</fullName>
    </recommendedName>
</protein>
<dbReference type="InterPro" id="IPR013762">
    <property type="entry name" value="Integrase-like_cat_sf"/>
</dbReference>
<comment type="caution">
    <text evidence="3">The sequence shown here is derived from an EMBL/GenBank/DDBJ whole genome shotgun (WGS) entry which is preliminary data.</text>
</comment>
<dbReference type="GO" id="GO:0015074">
    <property type="term" value="P:DNA integration"/>
    <property type="evidence" value="ECO:0007669"/>
    <property type="project" value="InterPro"/>
</dbReference>
<gene>
    <name evidence="3" type="ORF">V1264_019874</name>
</gene>
<proteinExistence type="predicted"/>